<dbReference type="Pfam" id="PF02922">
    <property type="entry name" value="CBM_48"/>
    <property type="match status" value="1"/>
</dbReference>
<evidence type="ECO:0000256" key="7">
    <source>
        <dbReference type="ARBA" id="ARBA00051664"/>
    </source>
</evidence>
<dbReference type="PANTHER" id="PTHR43002">
    <property type="entry name" value="GLYCOGEN DEBRANCHING ENZYME"/>
    <property type="match status" value="1"/>
</dbReference>
<feature type="domain" description="Glycosyl hydrolase family 13 catalytic" evidence="9">
    <location>
        <begin position="161"/>
        <end position="587"/>
    </location>
</feature>
<reference evidence="10" key="1">
    <citation type="submission" date="2021-01" db="EMBL/GenBank/DDBJ databases">
        <authorList>
            <person name="Corre E."/>
            <person name="Pelletier E."/>
            <person name="Niang G."/>
            <person name="Scheremetjew M."/>
            <person name="Finn R."/>
            <person name="Kale V."/>
            <person name="Holt S."/>
            <person name="Cochrane G."/>
            <person name="Meng A."/>
            <person name="Brown T."/>
            <person name="Cohen L."/>
        </authorList>
    </citation>
    <scope>NUCLEOTIDE SEQUENCE</scope>
    <source>
        <strain evidence="10">CCMP1413</strain>
    </source>
</reference>
<comment type="subcellular location">
    <subcellularLocation>
        <location evidence="1">Plastid</location>
        <location evidence="1">Chloroplast</location>
    </subcellularLocation>
</comment>
<organism evidence="10">
    <name type="scientific">Prasinoderma coloniale</name>
    <dbReference type="NCBI Taxonomy" id="156133"/>
    <lineage>
        <taxon>Eukaryota</taxon>
        <taxon>Viridiplantae</taxon>
        <taxon>Prasinodermophyta</taxon>
        <taxon>Prasinodermophyceae</taxon>
        <taxon>Prasinodermales</taxon>
        <taxon>Prasinodermaceae</taxon>
        <taxon>Prasinoderma</taxon>
    </lineage>
</organism>
<dbReference type="Gene3D" id="2.60.40.10">
    <property type="entry name" value="Immunoglobulins"/>
    <property type="match status" value="1"/>
</dbReference>
<dbReference type="FunFam" id="3.20.20.80:FF:000054">
    <property type="entry name" value="Glycogen debranching enzyme"/>
    <property type="match status" value="1"/>
</dbReference>
<evidence type="ECO:0000256" key="8">
    <source>
        <dbReference type="ARBA" id="ARBA00066531"/>
    </source>
</evidence>
<keyword evidence="4" id="KW-0934">Plastid</keyword>
<dbReference type="Gene3D" id="2.60.40.1180">
    <property type="entry name" value="Golgi alpha-mannosidase II"/>
    <property type="match status" value="1"/>
</dbReference>
<dbReference type="CDD" id="cd11326">
    <property type="entry name" value="AmyAc_Glg_debranch"/>
    <property type="match status" value="1"/>
</dbReference>
<evidence type="ECO:0000256" key="4">
    <source>
        <dbReference type="ARBA" id="ARBA00022640"/>
    </source>
</evidence>
<proteinExistence type="inferred from homology"/>
<dbReference type="GO" id="GO:0005975">
    <property type="term" value="P:carbohydrate metabolic process"/>
    <property type="evidence" value="ECO:0007669"/>
    <property type="project" value="InterPro"/>
</dbReference>
<dbReference type="SUPFAM" id="SSF81296">
    <property type="entry name" value="E set domains"/>
    <property type="match status" value="1"/>
</dbReference>
<dbReference type="Pfam" id="PF00128">
    <property type="entry name" value="Alpha-amylase"/>
    <property type="match status" value="1"/>
</dbReference>
<keyword evidence="3" id="KW-0150">Chloroplast</keyword>
<keyword evidence="5" id="KW-0378">Hydrolase</keyword>
<accession>A0A7R9TSW4</accession>
<dbReference type="EC" id="3.2.1.68" evidence="8"/>
<dbReference type="InterPro" id="IPR013783">
    <property type="entry name" value="Ig-like_fold"/>
</dbReference>
<dbReference type="AlphaFoldDB" id="A0A7R9TSW4"/>
<dbReference type="SUPFAM" id="SSF51445">
    <property type="entry name" value="(Trans)glycosidases"/>
    <property type="match status" value="1"/>
</dbReference>
<gene>
    <name evidence="10" type="ORF">PCOL08062_LOCUS8564</name>
</gene>
<dbReference type="InterPro" id="IPR004193">
    <property type="entry name" value="Glyco_hydro_13_N"/>
</dbReference>
<dbReference type="InterPro" id="IPR014756">
    <property type="entry name" value="Ig_E-set"/>
</dbReference>
<dbReference type="GO" id="GO:0009507">
    <property type="term" value="C:chloroplast"/>
    <property type="evidence" value="ECO:0007669"/>
    <property type="project" value="UniProtKB-SubCell"/>
</dbReference>
<comment type="similarity">
    <text evidence="2">Belongs to the glycosyl hydrolase 13 family.</text>
</comment>
<dbReference type="InterPro" id="IPR006047">
    <property type="entry name" value="GH13_cat_dom"/>
</dbReference>
<name>A0A7R9TSW4_9VIRI</name>
<sequence length="696" mass="77191">MFATAEGEPTPLGPSPARDGGGVNFALFSKHASSVTLCIFIEGLSPVEVDVANRSGDVWHVRVDGLPLSGVRYGYRVRGDGRRREDGHRFEPNTVLIDPYAPLVDGRRTFGDKDSTPAWAAGVENQGKFLSTYDFASAPFEWGVAEAERAPTPLRDTVIYEMNVRAFTKDGSSGVRPGNEGSYLGVVDRIDHLKRLGVTAVELLPVFEFDELEFQRFPNPRDHMVNTWGYSTTNFFAPMSRYASKAGGGGPEAAAREFKEMVRALHAEGIEVILDVVYNHTNEGGDHRAYTTCFRGIDSTTYYMMDPGGEHPLMNYSGCGNTVNCNHPVVAQLIVDSLRHWVEEYHVDGFRFDLASVLCRDEKGKPMPNPPVVRAITKDPLLSRTKLISEPWDCGGLYQVGSFPNWDIWAEWNGRYRDSVRSFIKGDGGKSAFATALAGSADLYHYNNRRPFHSINFVTAHDGFTMRDLVSYNAKRNGDNGEQNRDGSNDNVSWNCGAEGETGDETVQARRGRQMRNFALALMLSQGVPMMVMGDEYGHTRHGNNNSYGHDNALNDVQWDELRRGGGGSMRAGADLVRFWSELIHFRRSHPSLGVDHFLGDSDIVWHEDRWDDDGSAFLAFTLIGKGGAGNLFVAFNAHNFSIPAPLPPPPPGQVWHRVADTSLESPKDFDARGRRGPFDGYEVKAYSAILMEARQ</sequence>
<dbReference type="Pfam" id="PF21156">
    <property type="entry name" value="ISOA1-3_C"/>
    <property type="match status" value="1"/>
</dbReference>
<dbReference type="InterPro" id="IPR044505">
    <property type="entry name" value="GlgX_Isoamylase_N_E_set"/>
</dbReference>
<dbReference type="InterPro" id="IPR048650">
    <property type="entry name" value="ISOA1-3-like_C"/>
</dbReference>
<dbReference type="CDD" id="cd02856">
    <property type="entry name" value="E_set_GDE_Isoamylase_N"/>
    <property type="match status" value="1"/>
</dbReference>
<evidence type="ECO:0000313" key="10">
    <source>
        <dbReference type="EMBL" id="CAD8244302.1"/>
    </source>
</evidence>
<keyword evidence="6" id="KW-0809">Transit peptide</keyword>
<protein>
    <recommendedName>
        <fullName evidence="8">isoamylase</fullName>
        <ecNumber evidence="8">3.2.1.68</ecNumber>
    </recommendedName>
</protein>
<dbReference type="GO" id="GO:0019156">
    <property type="term" value="F:isoamylase activity"/>
    <property type="evidence" value="ECO:0007669"/>
    <property type="project" value="UniProtKB-EC"/>
</dbReference>
<evidence type="ECO:0000259" key="9">
    <source>
        <dbReference type="SMART" id="SM00642"/>
    </source>
</evidence>
<evidence type="ECO:0000256" key="5">
    <source>
        <dbReference type="ARBA" id="ARBA00022801"/>
    </source>
</evidence>
<dbReference type="InterPro" id="IPR013780">
    <property type="entry name" value="Glyco_hydro_b"/>
</dbReference>
<evidence type="ECO:0000256" key="6">
    <source>
        <dbReference type="ARBA" id="ARBA00022946"/>
    </source>
</evidence>
<dbReference type="SMART" id="SM00642">
    <property type="entry name" value="Aamy"/>
    <property type="match status" value="1"/>
</dbReference>
<evidence type="ECO:0000256" key="1">
    <source>
        <dbReference type="ARBA" id="ARBA00004229"/>
    </source>
</evidence>
<dbReference type="InterPro" id="IPR017853">
    <property type="entry name" value="GH"/>
</dbReference>
<evidence type="ECO:0000256" key="3">
    <source>
        <dbReference type="ARBA" id="ARBA00022528"/>
    </source>
</evidence>
<dbReference type="Gene3D" id="3.20.20.80">
    <property type="entry name" value="Glycosidases"/>
    <property type="match status" value="1"/>
</dbReference>
<dbReference type="EMBL" id="HBDZ01011241">
    <property type="protein sequence ID" value="CAD8244302.1"/>
    <property type="molecule type" value="Transcribed_RNA"/>
</dbReference>
<dbReference type="SUPFAM" id="SSF51011">
    <property type="entry name" value="Glycosyl hydrolase domain"/>
    <property type="match status" value="1"/>
</dbReference>
<comment type="catalytic activity">
    <reaction evidence="7">
        <text>Hydrolysis of (1-&gt;6)-alpha-D-glucosidic branch linkages in glycogen, amylopectin and their beta-limit dextrins.</text>
        <dbReference type="EC" id="3.2.1.68"/>
    </reaction>
</comment>
<evidence type="ECO:0000256" key="2">
    <source>
        <dbReference type="ARBA" id="ARBA00008061"/>
    </source>
</evidence>